<comment type="caution">
    <text evidence="2">The sequence shown here is derived from an EMBL/GenBank/DDBJ whole genome shotgun (WGS) entry which is preliminary data.</text>
</comment>
<sequence>MNQLNEFKDTIPVRKEEQLNEERLLEFLHSHFELNNDQLEIRQFGAGHSNLTYEIKVGNWEAVLRRPPLGPVAPKAHDMEREHSILRDLHSLFPFAPKPYAFSNDESIVGSQFYIMERKRGFVYDTSFPKEIVINDEFYRAISEEMVDTLVTLHEVDYNGTKLQELSHPVGFLERQVHGWIGRYVRAKTDDIKGVEELTTWLATNIPISPNSTIIHYDYKLNNAMFSFDSPTKMVGLFDWEMTTIGDPLADVGAALSYWIQDDDPELLKLGLGKQSVTATKGFYSRKEFVERYARKSGRDLANIDYYITFAYFKLATICQQIYYRYKQGQTNDPRFANFHIFVSTLITHALQSRKGS</sequence>
<dbReference type="SUPFAM" id="SSF56112">
    <property type="entry name" value="Protein kinase-like (PK-like)"/>
    <property type="match status" value="1"/>
</dbReference>
<organism evidence="2 3">
    <name type="scientific">Bacillus suaedaesalsae</name>
    <dbReference type="NCBI Taxonomy" id="2810349"/>
    <lineage>
        <taxon>Bacteria</taxon>
        <taxon>Bacillati</taxon>
        <taxon>Bacillota</taxon>
        <taxon>Bacilli</taxon>
        <taxon>Bacillales</taxon>
        <taxon>Bacillaceae</taxon>
        <taxon>Bacillus</taxon>
    </lineage>
</organism>
<dbReference type="InterPro" id="IPR041726">
    <property type="entry name" value="ACAD10_11_N"/>
</dbReference>
<evidence type="ECO:0000259" key="1">
    <source>
        <dbReference type="Pfam" id="PF01636"/>
    </source>
</evidence>
<evidence type="ECO:0000313" key="2">
    <source>
        <dbReference type="EMBL" id="MBM6617546.1"/>
    </source>
</evidence>
<proteinExistence type="predicted"/>
<dbReference type="PANTHER" id="PTHR47829:SF1">
    <property type="entry name" value="HAD FAMILY PHOSPHATASE"/>
    <property type="match status" value="1"/>
</dbReference>
<dbReference type="RefSeq" id="WP_204202923.1">
    <property type="nucleotide sequence ID" value="NZ_JAFELM010000023.1"/>
</dbReference>
<reference evidence="2 3" key="1">
    <citation type="submission" date="2021-02" db="EMBL/GenBank/DDBJ databases">
        <title>Bacillus sp. RD4P76, an endophyte from a halophyte.</title>
        <authorList>
            <person name="Sun J.-Q."/>
        </authorList>
    </citation>
    <scope>NUCLEOTIDE SEQUENCE [LARGE SCALE GENOMIC DNA]</scope>
    <source>
        <strain evidence="2 3">RD4P76</strain>
    </source>
</reference>
<dbReference type="Proteomes" id="UP001518925">
    <property type="component" value="Unassembled WGS sequence"/>
</dbReference>
<accession>A0ABS2DJ18</accession>
<dbReference type="Gene3D" id="3.30.200.20">
    <property type="entry name" value="Phosphorylase Kinase, domain 1"/>
    <property type="match status" value="1"/>
</dbReference>
<keyword evidence="3" id="KW-1185">Reference proteome</keyword>
<dbReference type="PANTHER" id="PTHR47829">
    <property type="entry name" value="HYDROLASE, PUTATIVE (AFU_ORTHOLOGUE AFUA_1G12880)-RELATED"/>
    <property type="match status" value="1"/>
</dbReference>
<dbReference type="InterPro" id="IPR002575">
    <property type="entry name" value="Aminoglycoside_PTrfase"/>
</dbReference>
<feature type="domain" description="Aminoglycoside phosphotransferase" evidence="1">
    <location>
        <begin position="40"/>
        <end position="269"/>
    </location>
</feature>
<dbReference type="EMBL" id="JAFELM010000023">
    <property type="protein sequence ID" value="MBM6617546.1"/>
    <property type="molecule type" value="Genomic_DNA"/>
</dbReference>
<evidence type="ECO:0000313" key="3">
    <source>
        <dbReference type="Proteomes" id="UP001518925"/>
    </source>
</evidence>
<dbReference type="InterPro" id="IPR052898">
    <property type="entry name" value="ACAD10-like"/>
</dbReference>
<dbReference type="CDD" id="cd05154">
    <property type="entry name" value="ACAD10_11_N-like"/>
    <property type="match status" value="1"/>
</dbReference>
<gene>
    <name evidence="2" type="ORF">JR050_07620</name>
</gene>
<dbReference type="Pfam" id="PF01636">
    <property type="entry name" value="APH"/>
    <property type="match status" value="1"/>
</dbReference>
<dbReference type="InterPro" id="IPR011009">
    <property type="entry name" value="Kinase-like_dom_sf"/>
</dbReference>
<dbReference type="Gene3D" id="3.90.1200.10">
    <property type="match status" value="1"/>
</dbReference>
<protein>
    <submittedName>
        <fullName evidence="2">Phosphotransferase family protein</fullName>
    </submittedName>
</protein>
<name>A0ABS2DJ18_9BACI</name>